<dbReference type="Gene3D" id="3.30.70.20">
    <property type="match status" value="1"/>
</dbReference>
<name>A0A292YA48_9BACT</name>
<dbReference type="PANTHER" id="PTHR24960">
    <property type="entry name" value="PHOTOSYSTEM I IRON-SULFUR CENTER-RELATED"/>
    <property type="match status" value="1"/>
</dbReference>
<dbReference type="Proteomes" id="UP000217944">
    <property type="component" value="Unassembled WGS sequence"/>
</dbReference>
<sequence length="85" mass="9210">MSLKITEECIACDACVDECPNGAIEAGEPIYEIDPDLCTECIEYGGEPQCVQVCPVDAIVPDPDNVESAKELKLKAELIHKGEEE</sequence>
<dbReference type="InterPro" id="IPR047927">
    <property type="entry name" value="YfhL-like"/>
</dbReference>
<dbReference type="GO" id="GO:0051539">
    <property type="term" value="F:4 iron, 4 sulfur cluster binding"/>
    <property type="evidence" value="ECO:0007669"/>
    <property type="project" value="UniProtKB-KW"/>
</dbReference>
<dbReference type="SUPFAM" id="SSF54862">
    <property type="entry name" value="4Fe-4S ferredoxins"/>
    <property type="match status" value="1"/>
</dbReference>
<keyword evidence="4" id="KW-0411">Iron-sulfur</keyword>
<keyword evidence="2" id="KW-0479">Metal-binding</keyword>
<feature type="domain" description="4Fe-4S ferredoxin-type" evidence="5">
    <location>
        <begin position="1"/>
        <end position="29"/>
    </location>
</feature>
<dbReference type="InterPro" id="IPR050157">
    <property type="entry name" value="PSI_iron-sulfur_center"/>
</dbReference>
<keyword evidence="7" id="KW-1185">Reference proteome</keyword>
<dbReference type="GO" id="GO:0046872">
    <property type="term" value="F:metal ion binding"/>
    <property type="evidence" value="ECO:0007669"/>
    <property type="project" value="UniProtKB-KW"/>
</dbReference>
<evidence type="ECO:0000256" key="3">
    <source>
        <dbReference type="ARBA" id="ARBA00023004"/>
    </source>
</evidence>
<dbReference type="InterPro" id="IPR017900">
    <property type="entry name" value="4Fe4S_Fe_S_CS"/>
</dbReference>
<dbReference type="Pfam" id="PF12838">
    <property type="entry name" value="Fer4_7"/>
    <property type="match status" value="1"/>
</dbReference>
<dbReference type="PROSITE" id="PS00198">
    <property type="entry name" value="4FE4S_FER_1"/>
    <property type="match status" value="1"/>
</dbReference>
<dbReference type="PANTHER" id="PTHR24960:SF79">
    <property type="entry name" value="PHOTOSYSTEM I IRON-SULFUR CENTER"/>
    <property type="match status" value="1"/>
</dbReference>
<keyword evidence="3" id="KW-0408">Iron</keyword>
<dbReference type="NCBIfam" id="NF033683">
    <property type="entry name" value="di_4Fe-4S_YfhL"/>
    <property type="match status" value="1"/>
</dbReference>
<evidence type="ECO:0000259" key="5">
    <source>
        <dbReference type="PROSITE" id="PS51379"/>
    </source>
</evidence>
<dbReference type="GO" id="GO:0005737">
    <property type="term" value="C:cytoplasm"/>
    <property type="evidence" value="ECO:0007669"/>
    <property type="project" value="TreeGrafter"/>
</dbReference>
<dbReference type="RefSeq" id="WP_096258079.1">
    <property type="nucleotide sequence ID" value="NZ_BDME01000001.1"/>
</dbReference>
<organism evidence="6 7">
    <name type="scientific">Lebetimonas natsushimae</name>
    <dbReference type="NCBI Taxonomy" id="1936991"/>
    <lineage>
        <taxon>Bacteria</taxon>
        <taxon>Pseudomonadati</taxon>
        <taxon>Campylobacterota</taxon>
        <taxon>Epsilonproteobacteria</taxon>
        <taxon>Nautiliales</taxon>
        <taxon>Nautiliaceae</taxon>
        <taxon>Lebetimonas</taxon>
    </lineage>
</organism>
<dbReference type="PROSITE" id="PS51379">
    <property type="entry name" value="4FE4S_FER_2"/>
    <property type="match status" value="2"/>
</dbReference>
<feature type="domain" description="4Fe-4S ferredoxin-type" evidence="5">
    <location>
        <begin position="31"/>
        <end position="64"/>
    </location>
</feature>
<evidence type="ECO:0000313" key="6">
    <source>
        <dbReference type="EMBL" id="GAX86917.1"/>
    </source>
</evidence>
<dbReference type="OrthoDB" id="9803397at2"/>
<accession>A0A292YA48</accession>
<reference evidence="6 7" key="1">
    <citation type="journal article" date="2017" name="Syst. Appl. Microbiol.">
        <title>Lebetimonas natsushimae sp. nov., a novel strictly anaerobic, moderately thermophilic chemoautotroph isolated from a deep-sea hydrothermal vent polychaete nest in the Mid-Okinawa Trough.</title>
        <authorList>
            <person name="Nagata R."/>
            <person name="Takaki Y."/>
            <person name="Tame A."/>
            <person name="Nunoura T."/>
            <person name="Muto H."/>
            <person name="Mino S."/>
            <person name="Sawayama S."/>
            <person name="Takai K."/>
            <person name="Nakagawa S."/>
        </authorList>
    </citation>
    <scope>NUCLEOTIDE SEQUENCE [LARGE SCALE GENOMIC DNA]</scope>
    <source>
        <strain evidence="6 7">HS1857</strain>
    </source>
</reference>
<gene>
    <name evidence="6" type="ORF">LNAT_P0212</name>
</gene>
<dbReference type="InterPro" id="IPR017896">
    <property type="entry name" value="4Fe4S_Fe-S-bd"/>
</dbReference>
<dbReference type="EMBL" id="BDME01000001">
    <property type="protein sequence ID" value="GAX86917.1"/>
    <property type="molecule type" value="Genomic_DNA"/>
</dbReference>
<comment type="caution">
    <text evidence="6">The sequence shown here is derived from an EMBL/GenBank/DDBJ whole genome shotgun (WGS) entry which is preliminary data.</text>
</comment>
<protein>
    <submittedName>
        <fullName evidence="6">Ferredoxin</fullName>
    </submittedName>
</protein>
<evidence type="ECO:0000256" key="2">
    <source>
        <dbReference type="ARBA" id="ARBA00022723"/>
    </source>
</evidence>
<evidence type="ECO:0000256" key="1">
    <source>
        <dbReference type="ARBA" id="ARBA00022485"/>
    </source>
</evidence>
<evidence type="ECO:0000256" key="4">
    <source>
        <dbReference type="ARBA" id="ARBA00023014"/>
    </source>
</evidence>
<evidence type="ECO:0000313" key="7">
    <source>
        <dbReference type="Proteomes" id="UP000217944"/>
    </source>
</evidence>
<keyword evidence="1" id="KW-0004">4Fe-4S</keyword>
<proteinExistence type="predicted"/>
<dbReference type="AlphaFoldDB" id="A0A292YA48"/>